<sequence length="229" mass="24551">MDTGLQPDIGAPLHRGENRGRPVPWPDLHHARGRSPGAATGLDDRGIAGLSSDARQVIRIIRGALPSGSTILRAVDGDRAGSSATARIQAALLHDQRAGASDVDIGVRVHVAVDLERVVPRHRETLIGAGGERHQTPEDRTRCGERTCGANALRTNLNADRLRAHGAVGLGCITRDTGQRLTSFRVVAHIVHRCLGGCIGTVEPIARRRVPVRRGFHAHRCIAQRSGKE</sequence>
<proteinExistence type="predicted"/>
<evidence type="ECO:0000313" key="2">
    <source>
        <dbReference type="EMBL" id="CAB4833578.1"/>
    </source>
</evidence>
<feature type="region of interest" description="Disordered" evidence="1">
    <location>
        <begin position="1"/>
        <end position="45"/>
    </location>
</feature>
<evidence type="ECO:0000256" key="1">
    <source>
        <dbReference type="SAM" id="MobiDB-lite"/>
    </source>
</evidence>
<accession>A0A6J7AMC7</accession>
<reference evidence="2" key="1">
    <citation type="submission" date="2020-05" db="EMBL/GenBank/DDBJ databases">
        <authorList>
            <person name="Chiriac C."/>
            <person name="Salcher M."/>
            <person name="Ghai R."/>
            <person name="Kavagutti S V."/>
        </authorList>
    </citation>
    <scope>NUCLEOTIDE SEQUENCE</scope>
</reference>
<name>A0A6J7AMC7_9ZZZZ</name>
<organism evidence="2">
    <name type="scientific">freshwater metagenome</name>
    <dbReference type="NCBI Taxonomy" id="449393"/>
    <lineage>
        <taxon>unclassified sequences</taxon>
        <taxon>metagenomes</taxon>
        <taxon>ecological metagenomes</taxon>
    </lineage>
</organism>
<dbReference type="EMBL" id="CAFAAV010000229">
    <property type="protein sequence ID" value="CAB4833578.1"/>
    <property type="molecule type" value="Genomic_DNA"/>
</dbReference>
<gene>
    <name evidence="2" type="ORF">UFOPK3099_02368</name>
</gene>
<protein>
    <submittedName>
        <fullName evidence="2">Unannotated protein</fullName>
    </submittedName>
</protein>
<dbReference type="AlphaFoldDB" id="A0A6J7AMC7"/>